<evidence type="ECO:0008006" key="4">
    <source>
        <dbReference type="Google" id="ProtNLM"/>
    </source>
</evidence>
<accession>A0ABU3W7W6</accession>
<evidence type="ECO:0000313" key="3">
    <source>
        <dbReference type="Proteomes" id="UP001185631"/>
    </source>
</evidence>
<dbReference type="Proteomes" id="UP001185631">
    <property type="component" value="Unassembled WGS sequence"/>
</dbReference>
<comment type="caution">
    <text evidence="2">The sequence shown here is derived from an EMBL/GenBank/DDBJ whole genome shotgun (WGS) entry which is preliminary data.</text>
</comment>
<protein>
    <recommendedName>
        <fullName evidence="4">Transcriptional regulator</fullName>
    </recommendedName>
</protein>
<reference evidence="2 3" key="1">
    <citation type="submission" date="2023-08" db="EMBL/GenBank/DDBJ databases">
        <title>Genomic characterization of the C. tuberculostearicum species complex, a ubiquitous member of the human skin microbiome.</title>
        <authorList>
            <person name="Ahmed N."/>
            <person name="Deming C."/>
            <person name="Conlan S."/>
            <person name="Segre J."/>
        </authorList>
    </citation>
    <scope>NUCLEOTIDE SEQUENCE [LARGE SCALE GENOMIC DNA]</scope>
    <source>
        <strain evidence="2 3">CTNIH19</strain>
    </source>
</reference>
<gene>
    <name evidence="2" type="ORF">RAE13_07045</name>
</gene>
<organism evidence="2 3">
    <name type="scientific">Corynebacterium curieae</name>
    <dbReference type="NCBI Taxonomy" id="2913500"/>
    <lineage>
        <taxon>Bacteria</taxon>
        <taxon>Bacillati</taxon>
        <taxon>Actinomycetota</taxon>
        <taxon>Actinomycetes</taxon>
        <taxon>Mycobacteriales</taxon>
        <taxon>Corynebacteriaceae</taxon>
        <taxon>Corynebacterium</taxon>
    </lineage>
</organism>
<proteinExistence type="predicted"/>
<dbReference type="RefSeq" id="WP_316987062.1">
    <property type="nucleotide sequence ID" value="NZ_JAVBID010000007.1"/>
</dbReference>
<dbReference type="EMBL" id="JAVBID010000007">
    <property type="protein sequence ID" value="MDV2424163.1"/>
    <property type="molecule type" value="Genomic_DNA"/>
</dbReference>
<feature type="region of interest" description="Disordered" evidence="1">
    <location>
        <begin position="60"/>
        <end position="84"/>
    </location>
</feature>
<name>A0ABU3W7W6_9CORY</name>
<sequence length="84" mass="9655">MKRYANGKTREEQARHNQTYRRKQAAARTWIADIAAALGEPKEDVVKFDAVRVAALIRKGFEESERPRNSDSGIFHRPETQEAK</sequence>
<feature type="region of interest" description="Disordered" evidence="1">
    <location>
        <begin position="1"/>
        <end position="23"/>
    </location>
</feature>
<keyword evidence="3" id="KW-1185">Reference proteome</keyword>
<evidence type="ECO:0000256" key="1">
    <source>
        <dbReference type="SAM" id="MobiDB-lite"/>
    </source>
</evidence>
<evidence type="ECO:0000313" key="2">
    <source>
        <dbReference type="EMBL" id="MDV2424163.1"/>
    </source>
</evidence>